<evidence type="ECO:0000313" key="4">
    <source>
        <dbReference type="EMBL" id="PVD37316.1"/>
    </source>
</evidence>
<dbReference type="GO" id="GO:0005113">
    <property type="term" value="F:patched binding"/>
    <property type="evidence" value="ECO:0007669"/>
    <property type="project" value="TreeGrafter"/>
</dbReference>
<dbReference type="Gene3D" id="3.30.1380.10">
    <property type="match status" value="1"/>
</dbReference>
<dbReference type="STRING" id="400727.A0A2T7PV56"/>
<feature type="signal peptide" evidence="2">
    <location>
        <begin position="1"/>
        <end position="26"/>
    </location>
</feature>
<keyword evidence="2" id="KW-0732">Signal</keyword>
<evidence type="ECO:0000313" key="5">
    <source>
        <dbReference type="Proteomes" id="UP000245119"/>
    </source>
</evidence>
<dbReference type="PANTHER" id="PTHR11889:SF31">
    <property type="entry name" value="PROTEIN HEDGEHOG"/>
    <property type="match status" value="1"/>
</dbReference>
<gene>
    <name evidence="4" type="ORF">C0Q70_04315</name>
</gene>
<dbReference type="AlphaFoldDB" id="A0A2T7PV56"/>
<dbReference type="SUPFAM" id="SSF55166">
    <property type="entry name" value="Hedgehog/DD-peptidase"/>
    <property type="match status" value="1"/>
</dbReference>
<proteinExistence type="predicted"/>
<feature type="domain" description="Hedgehog N-terminal signalling" evidence="3">
    <location>
        <begin position="28"/>
        <end position="104"/>
    </location>
</feature>
<dbReference type="PANTHER" id="PTHR11889">
    <property type="entry name" value="HEDGEHOG"/>
    <property type="match status" value="1"/>
</dbReference>
<accession>A0A2T7PV56</accession>
<dbReference type="GO" id="GO:0005509">
    <property type="term" value="F:calcium ion binding"/>
    <property type="evidence" value="ECO:0007669"/>
    <property type="project" value="TreeGrafter"/>
</dbReference>
<comment type="caution">
    <text evidence="4">The sequence shown here is derived from an EMBL/GenBank/DDBJ whole genome shotgun (WGS) entry which is preliminary data.</text>
</comment>
<keyword evidence="1" id="KW-0812">Transmembrane</keyword>
<dbReference type="InterPro" id="IPR000320">
    <property type="entry name" value="Hedgehog_signalling_dom"/>
</dbReference>
<evidence type="ECO:0000256" key="2">
    <source>
        <dbReference type="SAM" id="SignalP"/>
    </source>
</evidence>
<dbReference type="GO" id="GO:0007267">
    <property type="term" value="P:cell-cell signaling"/>
    <property type="evidence" value="ECO:0007669"/>
    <property type="project" value="InterPro"/>
</dbReference>
<dbReference type="GO" id="GO:0005615">
    <property type="term" value="C:extracellular space"/>
    <property type="evidence" value="ECO:0007669"/>
    <property type="project" value="TreeGrafter"/>
</dbReference>
<dbReference type="OrthoDB" id="5212at2759"/>
<dbReference type="Pfam" id="PF01085">
    <property type="entry name" value="HH_signal"/>
    <property type="match status" value="1"/>
</dbReference>
<name>A0A2T7PV56_POMCA</name>
<evidence type="ECO:0000259" key="3">
    <source>
        <dbReference type="Pfam" id="PF01085"/>
    </source>
</evidence>
<feature type="transmembrane region" description="Helical" evidence="1">
    <location>
        <begin position="108"/>
        <end position="127"/>
    </location>
</feature>
<reference evidence="4 5" key="1">
    <citation type="submission" date="2018-04" db="EMBL/GenBank/DDBJ databases">
        <title>The genome of golden apple snail Pomacea canaliculata provides insight into stress tolerance and invasive adaptation.</title>
        <authorList>
            <person name="Liu C."/>
            <person name="Liu B."/>
            <person name="Ren Y."/>
            <person name="Zhang Y."/>
            <person name="Wang H."/>
            <person name="Li S."/>
            <person name="Jiang F."/>
            <person name="Yin L."/>
            <person name="Zhang G."/>
            <person name="Qian W."/>
            <person name="Fan W."/>
        </authorList>
    </citation>
    <scope>NUCLEOTIDE SEQUENCE [LARGE SCALE GENOMIC DNA]</scope>
    <source>
        <strain evidence="4">SZHN2017</strain>
        <tissue evidence="4">Muscle</tissue>
    </source>
</reference>
<dbReference type="GO" id="GO:0010468">
    <property type="term" value="P:regulation of gene expression"/>
    <property type="evidence" value="ECO:0007669"/>
    <property type="project" value="TreeGrafter"/>
</dbReference>
<evidence type="ECO:0000256" key="1">
    <source>
        <dbReference type="SAM" id="Phobius"/>
    </source>
</evidence>
<keyword evidence="5" id="KW-1185">Reference proteome</keyword>
<keyword evidence="1" id="KW-1133">Transmembrane helix</keyword>
<dbReference type="InterPro" id="IPR009045">
    <property type="entry name" value="Zn_M74/Hedgehog-like"/>
</dbReference>
<dbReference type="GO" id="GO:0007224">
    <property type="term" value="P:smoothened signaling pathway"/>
    <property type="evidence" value="ECO:0007669"/>
    <property type="project" value="TreeGrafter"/>
</dbReference>
<protein>
    <recommendedName>
        <fullName evidence="3">Hedgehog N-terminal signalling domain-containing protein</fullName>
    </recommendedName>
</protein>
<feature type="chain" id="PRO_5015624073" description="Hedgehog N-terminal signalling domain-containing protein" evidence="2">
    <location>
        <begin position="27"/>
        <end position="313"/>
    </location>
</feature>
<dbReference type="EMBL" id="PZQS01000002">
    <property type="protein sequence ID" value="PVD37316.1"/>
    <property type="molecule type" value="Genomic_DNA"/>
</dbReference>
<dbReference type="Proteomes" id="UP000245119">
    <property type="component" value="Linkage Group LG2"/>
</dbReference>
<organism evidence="4 5">
    <name type="scientific">Pomacea canaliculata</name>
    <name type="common">Golden apple snail</name>
    <dbReference type="NCBI Taxonomy" id="400727"/>
    <lineage>
        <taxon>Eukaryota</taxon>
        <taxon>Metazoa</taxon>
        <taxon>Spiralia</taxon>
        <taxon>Lophotrochozoa</taxon>
        <taxon>Mollusca</taxon>
        <taxon>Gastropoda</taxon>
        <taxon>Caenogastropoda</taxon>
        <taxon>Architaenioglossa</taxon>
        <taxon>Ampullarioidea</taxon>
        <taxon>Ampullariidae</taxon>
        <taxon>Pomacea</taxon>
    </lineage>
</organism>
<dbReference type="InterPro" id="IPR050387">
    <property type="entry name" value="Hedgehog_Signaling"/>
</dbReference>
<keyword evidence="1" id="KW-0472">Membrane</keyword>
<dbReference type="GO" id="GO:0001708">
    <property type="term" value="P:cell fate specification"/>
    <property type="evidence" value="ECO:0007669"/>
    <property type="project" value="TreeGrafter"/>
</dbReference>
<sequence length="313" mass="34133">MVTPGARSRHLVAVTLLVLLLSTVTHECGPGRGSGRRRRPRKLTPLVFKQHVPNVSENTLGASGIAEGAITRTDPKFKDLVRNDNPDIKFKDEEGTGADRIMTQVRPLTAFIIFLIIILMISVTFLFNDTIAAATCRNCLLPWLSMSAVPLSPLGKDQQVIVRASCKAVDVGYASASCHRMASSPGVAVVESSCTRQSCRPVASRTVSPLTLYFVSRRGLQAVSSGRRRRATLNTCCQPSPQPTRPVEPSRATVTPVVKVRDAIDARFDVKHRVNHAVTSASFSVTGNCVTVPVCRDRKSRNLRNRLVSATHR</sequence>